<gene>
    <name evidence="1" type="ORF">D2V08_09525</name>
</gene>
<evidence type="ECO:0000313" key="1">
    <source>
        <dbReference type="EMBL" id="RIV34257.1"/>
    </source>
</evidence>
<comment type="caution">
    <text evidence="1">The sequence shown here is derived from an EMBL/GenBank/DDBJ whole genome shotgun (WGS) entry which is preliminary data.</text>
</comment>
<dbReference type="Pfam" id="PF14903">
    <property type="entry name" value="WG_beta_rep"/>
    <property type="match status" value="2"/>
</dbReference>
<proteinExistence type="predicted"/>
<dbReference type="RefSeq" id="WP_119607862.1">
    <property type="nucleotide sequence ID" value="NZ_QXFH01000071.1"/>
</dbReference>
<dbReference type="AlphaFoldDB" id="A0A3A1N9B3"/>
<name>A0A3A1N9B3_9FLAO</name>
<sequence>MKKITTLIAAFIYMGLSAQLPDSLDYVSPFHEGFAAIQKENKWAFVDDTGNIAIDYRDDFYWNTDAKASYNDIRAMAYPQFSSGRCVVQKIVDGIPMFGFIDTTGQLVIEHNFLNVAPFQNGLTTGIIFEKVFRGKNEFKLDIYEFKFHEVLMDADGNIIEFLNRRHNIQMTKRRYNIPEIRSKILNGNLIAVEKDNHWEIKKLDL</sequence>
<keyword evidence="2" id="KW-1185">Reference proteome</keyword>
<accession>A0A3A1N9B3</accession>
<protein>
    <submittedName>
        <fullName evidence="1">WG repeat-containing protein</fullName>
    </submittedName>
</protein>
<reference evidence="1 2" key="1">
    <citation type="submission" date="2018-08" db="EMBL/GenBank/DDBJ databases">
        <title>Proposal of Muricauda 72 sp.nov. and Muricauda NH166 sp.nov., isolated from seawater.</title>
        <authorList>
            <person name="Cheng H."/>
            <person name="Wu Y.-H."/>
            <person name="Guo L.-L."/>
            <person name="Xu X.-W."/>
        </authorList>
    </citation>
    <scope>NUCLEOTIDE SEQUENCE [LARGE SCALE GENOMIC DNA]</scope>
    <source>
        <strain evidence="1 2">KCTC 22173</strain>
    </source>
</reference>
<evidence type="ECO:0000313" key="2">
    <source>
        <dbReference type="Proteomes" id="UP000266067"/>
    </source>
</evidence>
<dbReference type="EMBL" id="QXFH01000071">
    <property type="protein sequence ID" value="RIV34257.1"/>
    <property type="molecule type" value="Genomic_DNA"/>
</dbReference>
<dbReference type="OrthoDB" id="5464673at2"/>
<dbReference type="InterPro" id="IPR032774">
    <property type="entry name" value="WG_beta_rep"/>
</dbReference>
<dbReference type="Proteomes" id="UP000266067">
    <property type="component" value="Unassembled WGS sequence"/>
</dbReference>
<organism evidence="1 2">
    <name type="scientific">Flagellimonas lutimaris</name>
    <dbReference type="NCBI Taxonomy" id="475082"/>
    <lineage>
        <taxon>Bacteria</taxon>
        <taxon>Pseudomonadati</taxon>
        <taxon>Bacteroidota</taxon>
        <taxon>Flavobacteriia</taxon>
        <taxon>Flavobacteriales</taxon>
        <taxon>Flavobacteriaceae</taxon>
        <taxon>Flagellimonas</taxon>
    </lineage>
</organism>